<protein>
    <submittedName>
        <fullName evidence="2">Uncharacterized protein</fullName>
    </submittedName>
</protein>
<gene>
    <name evidence="2" type="ORF">MEPE_01589</name>
</gene>
<keyword evidence="3" id="KW-1185">Reference proteome</keyword>
<proteinExistence type="predicted"/>
<evidence type="ECO:0000313" key="2">
    <source>
        <dbReference type="EMBL" id="SNX82883.1"/>
    </source>
</evidence>
<dbReference type="EMBL" id="OAPG01000003">
    <property type="protein sequence ID" value="SNX82883.1"/>
    <property type="molecule type" value="Genomic_DNA"/>
</dbReference>
<feature type="compositionally biased region" description="Polar residues" evidence="1">
    <location>
        <begin position="1"/>
        <end position="10"/>
    </location>
</feature>
<organism evidence="2 3">
    <name type="scientific">Melanopsichium pennsylvanicum</name>
    <dbReference type="NCBI Taxonomy" id="63383"/>
    <lineage>
        <taxon>Eukaryota</taxon>
        <taxon>Fungi</taxon>
        <taxon>Dikarya</taxon>
        <taxon>Basidiomycota</taxon>
        <taxon>Ustilaginomycotina</taxon>
        <taxon>Ustilaginomycetes</taxon>
        <taxon>Ustilaginales</taxon>
        <taxon>Ustilaginaceae</taxon>
        <taxon>Melanopsichium</taxon>
    </lineage>
</organism>
<accession>A0AAJ4XKP8</accession>
<dbReference type="Proteomes" id="UP001294444">
    <property type="component" value="Unassembled WGS sequence"/>
</dbReference>
<name>A0AAJ4XKP8_9BASI</name>
<evidence type="ECO:0000256" key="1">
    <source>
        <dbReference type="SAM" id="MobiDB-lite"/>
    </source>
</evidence>
<sequence length="258" mass="29006">MRGSMQSTVVGSEPSITADHPELKKGWKPCDEITESHKTLCSRLTTPKKEVREADAYVQKEAHVQDSPISRKAQSSLSQKSGFSKIRAAECHAETSVHELAEVLWCRVHGQQHLFCYLTNTFHGRASKLRINRQTTFASPFSHTHIGSARAAHSKSAALNPFPEYLSRSSAEMSKCKIRTPHMLSHSSGQCRWCLAESWQHIPTEAQDCFTTNTVCDRAGPSGTYLLDNAESVVGLLQNTHRSRNLQRRNRERFEYPA</sequence>
<comment type="caution">
    <text evidence="2">The sequence shown here is derived from an EMBL/GenBank/DDBJ whole genome shotgun (WGS) entry which is preliminary data.</text>
</comment>
<feature type="region of interest" description="Disordered" evidence="1">
    <location>
        <begin position="1"/>
        <end position="23"/>
    </location>
</feature>
<reference evidence="2" key="1">
    <citation type="submission" date="2023-10" db="EMBL/GenBank/DDBJ databases">
        <authorList>
            <person name="Guldener U."/>
        </authorList>
    </citation>
    <scope>NUCLEOTIDE SEQUENCE</scope>
    <source>
        <strain evidence="2">Mp4</strain>
    </source>
</reference>
<evidence type="ECO:0000313" key="3">
    <source>
        <dbReference type="Proteomes" id="UP001294444"/>
    </source>
</evidence>
<dbReference type="AlphaFoldDB" id="A0AAJ4XKP8"/>